<dbReference type="AlphaFoldDB" id="A0A9Q1CKQ1"/>
<comment type="caution">
    <text evidence="3">The sequence shown here is derived from an EMBL/GenBank/DDBJ whole genome shotgun (WGS) entry which is preliminary data.</text>
</comment>
<feature type="domain" description="EamA" evidence="2">
    <location>
        <begin position="10"/>
        <end position="119"/>
    </location>
</feature>
<sequence>MLGVQLSTVKAITSVSPYQIMFCRSFPFLLSLPFISWNDSLNYEKVDLGLYYFHAVSNSAALLLAYVAVEFAKLGNVSAICSNFPVPSAILGYLILSEPLTHCDVVVICVNFVGILLVSKPSIVSHSNEYVPETSQEFVGAVLALLSLLLYSLSAVAARKIAHRNNSDPLLMSFLPGMSGIIISGTISIITEMWNFSPTFEELFMCLLVGIFSLLGNASCVMGLKYESVSTVSVFVTLSTPVAFLFGILWLGQVPDESGIAGATLILGSTFCFLWSHAI</sequence>
<evidence type="ECO:0000259" key="2">
    <source>
        <dbReference type="Pfam" id="PF00892"/>
    </source>
</evidence>
<keyword evidence="1" id="KW-0472">Membrane</keyword>
<feature type="transmembrane region" description="Helical" evidence="1">
    <location>
        <begin position="170"/>
        <end position="190"/>
    </location>
</feature>
<dbReference type="Pfam" id="PF00892">
    <property type="entry name" value="EamA"/>
    <property type="match status" value="2"/>
</dbReference>
<feature type="transmembrane region" description="Helical" evidence="1">
    <location>
        <begin position="231"/>
        <end position="252"/>
    </location>
</feature>
<evidence type="ECO:0000313" key="4">
    <source>
        <dbReference type="Proteomes" id="UP001152320"/>
    </source>
</evidence>
<reference evidence="3" key="1">
    <citation type="submission" date="2021-10" db="EMBL/GenBank/DDBJ databases">
        <title>Tropical sea cucumber genome reveals ecological adaptation and Cuvierian tubules defense mechanism.</title>
        <authorList>
            <person name="Chen T."/>
        </authorList>
    </citation>
    <scope>NUCLEOTIDE SEQUENCE</scope>
    <source>
        <strain evidence="3">Nanhai2018</strain>
        <tissue evidence="3">Muscle</tissue>
    </source>
</reference>
<name>A0A9Q1CKQ1_HOLLE</name>
<dbReference type="InterPro" id="IPR000620">
    <property type="entry name" value="EamA_dom"/>
</dbReference>
<evidence type="ECO:0000256" key="1">
    <source>
        <dbReference type="SAM" id="Phobius"/>
    </source>
</evidence>
<dbReference type="EMBL" id="JAIZAY010000002">
    <property type="protein sequence ID" value="KAJ8047137.1"/>
    <property type="molecule type" value="Genomic_DNA"/>
</dbReference>
<keyword evidence="4" id="KW-1185">Reference proteome</keyword>
<feature type="transmembrane region" description="Helical" evidence="1">
    <location>
        <begin position="90"/>
        <end position="118"/>
    </location>
</feature>
<feature type="transmembrane region" description="Helical" evidence="1">
    <location>
        <begin position="21"/>
        <end position="38"/>
    </location>
</feature>
<evidence type="ECO:0000313" key="3">
    <source>
        <dbReference type="EMBL" id="KAJ8047137.1"/>
    </source>
</evidence>
<feature type="transmembrane region" description="Helical" evidence="1">
    <location>
        <begin position="258"/>
        <end position="276"/>
    </location>
</feature>
<accession>A0A9Q1CKQ1</accession>
<dbReference type="OrthoDB" id="306876at2759"/>
<organism evidence="3 4">
    <name type="scientific">Holothuria leucospilota</name>
    <name type="common">Black long sea cucumber</name>
    <name type="synonym">Mertensiothuria leucospilota</name>
    <dbReference type="NCBI Taxonomy" id="206669"/>
    <lineage>
        <taxon>Eukaryota</taxon>
        <taxon>Metazoa</taxon>
        <taxon>Echinodermata</taxon>
        <taxon>Eleutherozoa</taxon>
        <taxon>Echinozoa</taxon>
        <taxon>Holothuroidea</taxon>
        <taxon>Aspidochirotacea</taxon>
        <taxon>Aspidochirotida</taxon>
        <taxon>Holothuriidae</taxon>
        <taxon>Holothuria</taxon>
    </lineage>
</organism>
<feature type="transmembrane region" description="Helical" evidence="1">
    <location>
        <begin position="50"/>
        <end position="69"/>
    </location>
</feature>
<proteinExistence type="predicted"/>
<gene>
    <name evidence="3" type="ORF">HOLleu_06048</name>
</gene>
<protein>
    <recommendedName>
        <fullName evidence="2">EamA domain-containing protein</fullName>
    </recommendedName>
</protein>
<feature type="domain" description="EamA" evidence="2">
    <location>
        <begin position="140"/>
        <end position="274"/>
    </location>
</feature>
<dbReference type="Proteomes" id="UP001152320">
    <property type="component" value="Chromosome 2"/>
</dbReference>
<dbReference type="SUPFAM" id="SSF103481">
    <property type="entry name" value="Multidrug resistance efflux transporter EmrE"/>
    <property type="match status" value="2"/>
</dbReference>
<keyword evidence="1" id="KW-0812">Transmembrane</keyword>
<feature type="transmembrane region" description="Helical" evidence="1">
    <location>
        <begin position="138"/>
        <end position="158"/>
    </location>
</feature>
<keyword evidence="1" id="KW-1133">Transmembrane helix</keyword>
<dbReference type="InterPro" id="IPR037185">
    <property type="entry name" value="EmrE-like"/>
</dbReference>
<dbReference type="PANTHER" id="PTHR22911">
    <property type="entry name" value="ACYL-MALONYL CONDENSING ENZYME-RELATED"/>
    <property type="match status" value="1"/>
</dbReference>
<feature type="transmembrane region" description="Helical" evidence="1">
    <location>
        <begin position="202"/>
        <end position="224"/>
    </location>
</feature>
<dbReference type="GO" id="GO:0016020">
    <property type="term" value="C:membrane"/>
    <property type="evidence" value="ECO:0007669"/>
    <property type="project" value="InterPro"/>
</dbReference>